<dbReference type="Pfam" id="PF14559">
    <property type="entry name" value="TPR_19"/>
    <property type="match status" value="1"/>
</dbReference>
<proteinExistence type="predicted"/>
<keyword evidence="2" id="KW-1185">Reference proteome</keyword>
<dbReference type="InterPro" id="IPR011990">
    <property type="entry name" value="TPR-like_helical_dom_sf"/>
</dbReference>
<accession>A0ABX0LFQ7</accession>
<dbReference type="PANTHER" id="PTHR12558:SF13">
    <property type="entry name" value="CELL DIVISION CYCLE PROTEIN 27 HOMOLOG"/>
    <property type="match status" value="1"/>
</dbReference>
<dbReference type="Proteomes" id="UP000785613">
    <property type="component" value="Unassembled WGS sequence"/>
</dbReference>
<evidence type="ECO:0000313" key="1">
    <source>
        <dbReference type="EMBL" id="NHZ33673.1"/>
    </source>
</evidence>
<name>A0ABX0LFQ7_9BURK</name>
<evidence type="ECO:0000313" key="2">
    <source>
        <dbReference type="Proteomes" id="UP000785613"/>
    </source>
</evidence>
<sequence length="632" mass="68970">MFVTGGSAREAWLGRRIGNNRCHSGTTLKNAFVIVTLSGLLSACAVAPTPHTEAPASTPAPAIADAPMPSAAEVYAEGERAAAPDEPSADLKLPKVVLTKDMLYKLMKAEFEFRGGVWQAPYMTLMGLAQQTRDPRLAQRAAEMAQAAQQGNESLAAIRLWRELAPDSDEATQYYIAAAVMADDLGEAGQLFAARLRDAPPANRGLVMYQIQQLLTRARDKAAAGALLERLLAPYSTMSEARVVLAQSAYTRGANDVALGHAQEALRIKPDSEIAVLTLAQVSGEQADVAALLAKFLAANPGAREVRAAHARILVTQKQYEAARKQFVALLKEQPDNPATLYALGILSMQLNDPASAETYLASFVALLDKNPSDERDPAKVLMMLSQLADERGDIPAARAWLEKVDQEDAPTWFAAQLRTAQLIGKQGDLAGARAFLSGLKTEEPAQQVQVVLVQSQILRDAGKLEEAYAAMEQGVARFPDNPDLLYDFALLAEKMGKVEVMEKNLRQVMQLAPDNHHAYNALGYSLAERNVRLDEALALIDKALKMAPADPFIMDSMGWVQYRLGKLDEAEAHLRRAYALRNDVEIAVHLGEVLWHKGQKSDAQQLWREARAKDPKNDTLKSTLARLQLKL</sequence>
<gene>
    <name evidence="1" type="ORF">F0185_08730</name>
</gene>
<dbReference type="Pfam" id="PF13432">
    <property type="entry name" value="TPR_16"/>
    <property type="match status" value="3"/>
</dbReference>
<protein>
    <submittedName>
        <fullName evidence="1">Tetratricopeptide repeat protein</fullName>
    </submittedName>
</protein>
<dbReference type="PANTHER" id="PTHR12558">
    <property type="entry name" value="CELL DIVISION CYCLE 16,23,27"/>
    <property type="match status" value="1"/>
</dbReference>
<dbReference type="SUPFAM" id="SSF48452">
    <property type="entry name" value="TPR-like"/>
    <property type="match status" value="2"/>
</dbReference>
<organism evidence="1 2">
    <name type="scientific">Massilia rubra</name>
    <dbReference type="NCBI Taxonomy" id="2607910"/>
    <lineage>
        <taxon>Bacteria</taxon>
        <taxon>Pseudomonadati</taxon>
        <taxon>Pseudomonadota</taxon>
        <taxon>Betaproteobacteria</taxon>
        <taxon>Burkholderiales</taxon>
        <taxon>Oxalobacteraceae</taxon>
        <taxon>Telluria group</taxon>
        <taxon>Massilia</taxon>
    </lineage>
</organism>
<dbReference type="InterPro" id="IPR019734">
    <property type="entry name" value="TPR_rpt"/>
</dbReference>
<dbReference type="SMART" id="SM00028">
    <property type="entry name" value="TPR"/>
    <property type="match status" value="8"/>
</dbReference>
<comment type="caution">
    <text evidence="1">The sequence shown here is derived from an EMBL/GenBank/DDBJ whole genome shotgun (WGS) entry which is preliminary data.</text>
</comment>
<reference evidence="1 2" key="1">
    <citation type="submission" date="2019-09" db="EMBL/GenBank/DDBJ databases">
        <title>Taxonomy of Antarctic Massilia spp.: description of Massilia rubra sp. nov., Massilia aquatica sp. nov., Massilia mucilaginosa sp. nov., Massilia frigida sp. nov. isolated from streams, lakes and regoliths.</title>
        <authorList>
            <person name="Holochova P."/>
            <person name="Sedlacek I."/>
            <person name="Kralova S."/>
            <person name="Maslanova I."/>
            <person name="Busse H.-J."/>
            <person name="Stankova E."/>
            <person name="Vrbovska V."/>
            <person name="Kovarovic V."/>
            <person name="Bartak M."/>
            <person name="Svec P."/>
            <person name="Pantucek R."/>
        </authorList>
    </citation>
    <scope>NUCLEOTIDE SEQUENCE [LARGE SCALE GENOMIC DNA]</scope>
    <source>
        <strain evidence="1 2">CCM 8692</strain>
    </source>
</reference>
<dbReference type="EMBL" id="VUYU01000005">
    <property type="protein sequence ID" value="NHZ33673.1"/>
    <property type="molecule type" value="Genomic_DNA"/>
</dbReference>
<dbReference type="Gene3D" id="1.25.40.10">
    <property type="entry name" value="Tetratricopeptide repeat domain"/>
    <property type="match status" value="2"/>
</dbReference>